<evidence type="ECO:0000313" key="2">
    <source>
        <dbReference type="Proteomes" id="UP000194218"/>
    </source>
</evidence>
<accession>A0A1W7CXA9</accession>
<dbReference type="RefSeq" id="WP_086159055.1">
    <property type="nucleotide sequence ID" value="NZ_CP021121.1"/>
</dbReference>
<name>A0A1W7CXA9_9ACTN</name>
<dbReference type="InterPro" id="IPR021373">
    <property type="entry name" value="DUF2993"/>
</dbReference>
<dbReference type="OrthoDB" id="3215846at2"/>
<evidence type="ECO:0000313" key="1">
    <source>
        <dbReference type="EMBL" id="ARQ69309.1"/>
    </source>
</evidence>
<organism evidence="1 2">
    <name type="scientific">Streptomyces marincola</name>
    <dbReference type="NCBI Taxonomy" id="2878388"/>
    <lineage>
        <taxon>Bacteria</taxon>
        <taxon>Bacillati</taxon>
        <taxon>Actinomycetota</taxon>
        <taxon>Actinomycetes</taxon>
        <taxon>Kitasatosporales</taxon>
        <taxon>Streptomycetaceae</taxon>
        <taxon>Streptomyces</taxon>
    </lineage>
</organism>
<gene>
    <name evidence="1" type="ORF">CAG99_10895</name>
</gene>
<dbReference type="EMBL" id="CP021121">
    <property type="protein sequence ID" value="ARQ69309.1"/>
    <property type="molecule type" value="Genomic_DNA"/>
</dbReference>
<reference evidence="1 2" key="1">
    <citation type="submission" date="2017-05" db="EMBL/GenBank/DDBJ databases">
        <title>Complete genome sequence of Streptomyces sp. SCSIO 03032 revealed the diverse biosynthetic pathways for its bioactive secondary metabolites.</title>
        <authorList>
            <person name="Ma L."/>
            <person name="Zhu Y."/>
            <person name="Zhang W."/>
            <person name="Zhang G."/>
            <person name="Tian X."/>
            <person name="Zhang S."/>
            <person name="Zhang C."/>
        </authorList>
    </citation>
    <scope>NUCLEOTIDE SEQUENCE [LARGE SCALE GENOMIC DNA]</scope>
    <source>
        <strain evidence="1 2">SCSIO 03032</strain>
    </source>
</reference>
<dbReference type="Proteomes" id="UP000194218">
    <property type="component" value="Chromosome"/>
</dbReference>
<keyword evidence="2" id="KW-1185">Reference proteome</keyword>
<dbReference type="Pfam" id="PF11209">
    <property type="entry name" value="LmeA"/>
    <property type="match status" value="1"/>
</dbReference>
<evidence type="ECO:0008006" key="3">
    <source>
        <dbReference type="Google" id="ProtNLM"/>
    </source>
</evidence>
<dbReference type="KEGG" id="smao:CAG99_10895"/>
<protein>
    <recommendedName>
        <fullName evidence="3">DUF2993 domain-containing protein</fullName>
    </recommendedName>
</protein>
<dbReference type="AlphaFoldDB" id="A0A1W7CXA9"/>
<proteinExistence type="predicted"/>
<sequence>MRALRISLILFGVLVVLAIVVDRVALWFVEGEVASRAQDRLGLASEPSLSVAGFPFVTQVLGGELDRVDLGADEYTAQVDGQALTVRDLSVELNDVALGDGYTSAVAASARGEGLVDYAELTRAYGELLAVSGNGFGVEFGHAGDGRLLLTLQATVLGQTLDVGEVPAGITLDGGALTLDVDEDAIPDAGGEEVQAMVREQLDQVRDLSGLPSGLSLDAVRPTADGLVLDISGTDVSIS</sequence>